<keyword evidence="6 7" id="KW-0456">Lyase</keyword>
<dbReference type="PANTHER" id="PTHR11920">
    <property type="entry name" value="GUANYLYL CYCLASE"/>
    <property type="match status" value="1"/>
</dbReference>
<gene>
    <name evidence="10" type="ORF">ASEP1449_LOCUS5732</name>
</gene>
<evidence type="ECO:0000256" key="3">
    <source>
        <dbReference type="ARBA" id="ARBA00022741"/>
    </source>
</evidence>
<evidence type="ECO:0000259" key="9">
    <source>
        <dbReference type="PROSITE" id="PS50125"/>
    </source>
</evidence>
<dbReference type="GO" id="GO:0000166">
    <property type="term" value="F:nucleotide binding"/>
    <property type="evidence" value="ECO:0007669"/>
    <property type="project" value="UniProtKB-KW"/>
</dbReference>
<evidence type="ECO:0000256" key="4">
    <source>
        <dbReference type="ARBA" id="ARBA00022989"/>
    </source>
</evidence>
<evidence type="ECO:0000256" key="7">
    <source>
        <dbReference type="RuleBase" id="RU000405"/>
    </source>
</evidence>
<dbReference type="SUPFAM" id="SSF55073">
    <property type="entry name" value="Nucleotide cyclase"/>
    <property type="match status" value="1"/>
</dbReference>
<feature type="transmembrane region" description="Helical" evidence="8">
    <location>
        <begin position="57"/>
        <end position="75"/>
    </location>
</feature>
<organism evidence="10">
    <name type="scientific">Attheya septentrionalis</name>
    <dbReference type="NCBI Taxonomy" id="420275"/>
    <lineage>
        <taxon>Eukaryota</taxon>
        <taxon>Sar</taxon>
        <taxon>Stramenopiles</taxon>
        <taxon>Ochrophyta</taxon>
        <taxon>Bacillariophyta</taxon>
        <taxon>Coscinodiscophyceae</taxon>
        <taxon>Chaetocerotophycidae</taxon>
        <taxon>Chaetocerotales</taxon>
        <taxon>Attheyaceae</taxon>
        <taxon>Attheya</taxon>
    </lineage>
</organism>
<feature type="transmembrane region" description="Helical" evidence="8">
    <location>
        <begin position="95"/>
        <end position="113"/>
    </location>
</feature>
<keyword evidence="2 8" id="KW-0812">Transmembrane</keyword>
<dbReference type="AlphaFoldDB" id="A0A7S2UAQ2"/>
<reference evidence="10" key="1">
    <citation type="submission" date="2021-01" db="EMBL/GenBank/DDBJ databases">
        <authorList>
            <person name="Corre E."/>
            <person name="Pelletier E."/>
            <person name="Niang G."/>
            <person name="Scheremetjew M."/>
            <person name="Finn R."/>
            <person name="Kale V."/>
            <person name="Holt S."/>
            <person name="Cochrane G."/>
            <person name="Meng A."/>
            <person name="Brown T."/>
            <person name="Cohen L."/>
        </authorList>
    </citation>
    <scope>NUCLEOTIDE SEQUENCE</scope>
    <source>
        <strain evidence="10">CCMP2084</strain>
    </source>
</reference>
<dbReference type="GO" id="GO:0004383">
    <property type="term" value="F:guanylate cyclase activity"/>
    <property type="evidence" value="ECO:0007669"/>
    <property type="project" value="TreeGrafter"/>
</dbReference>
<accession>A0A7S2UAQ2</accession>
<dbReference type="InterPro" id="IPR050401">
    <property type="entry name" value="Cyclic_nucleotide_synthase"/>
</dbReference>
<keyword evidence="3" id="KW-0547">Nucleotide-binding</keyword>
<dbReference type="InterPro" id="IPR029787">
    <property type="entry name" value="Nucleotide_cyclase"/>
</dbReference>
<dbReference type="GO" id="GO:0001653">
    <property type="term" value="F:peptide receptor activity"/>
    <property type="evidence" value="ECO:0007669"/>
    <property type="project" value="TreeGrafter"/>
</dbReference>
<dbReference type="SMART" id="SM00044">
    <property type="entry name" value="CYCc"/>
    <property type="match status" value="1"/>
</dbReference>
<dbReference type="InterPro" id="IPR001054">
    <property type="entry name" value="A/G_cyclase"/>
</dbReference>
<dbReference type="Gene3D" id="3.30.70.1230">
    <property type="entry name" value="Nucleotide cyclase"/>
    <property type="match status" value="1"/>
</dbReference>
<evidence type="ECO:0000256" key="5">
    <source>
        <dbReference type="ARBA" id="ARBA00023136"/>
    </source>
</evidence>
<dbReference type="GO" id="GO:0004016">
    <property type="term" value="F:adenylate cyclase activity"/>
    <property type="evidence" value="ECO:0007669"/>
    <property type="project" value="TreeGrafter"/>
</dbReference>
<evidence type="ECO:0000256" key="6">
    <source>
        <dbReference type="ARBA" id="ARBA00023239"/>
    </source>
</evidence>
<evidence type="ECO:0000256" key="2">
    <source>
        <dbReference type="ARBA" id="ARBA00022692"/>
    </source>
</evidence>
<keyword evidence="4 8" id="KW-1133">Transmembrane helix</keyword>
<comment type="similarity">
    <text evidence="7">Belongs to the adenylyl cyclase class-4/guanylyl cyclase family.</text>
</comment>
<sequence length="377" mass="41937">MMNQTVKTNERIATSTSKSCGRDIENILRNFGNDLVGQPVKNALNQKPTKIEEQHELAINVLRCVVIIVVFAIYALETFKATIGKNGIHDFNYDRVLLCLTLLIFVIYDRLVAHGDKIKNTTVAQSSSAIAAILPEHIHSRFYEYNNNKYAESHMNDETPNNDNPSLPIADTFPACTLMFADIVGYTEWSSKHQPAEIMHLLETLYGAFDNIAKKYDVFKVETVGDCYVAATGLPNTQDDHAVILTIFATECTFKMKEILQQLGNELGLETENLSMRFGLHSGPVAGGILGGKTPRFQLFGDTVNTTARLESNGQPGRIHISQSTATCLIERGNSNWVIARDALVDAKGKGIMQTYWVDLLEVAPYILHSSSRRHTI</sequence>
<comment type="subcellular location">
    <subcellularLocation>
        <location evidence="1">Membrane</location>
    </subcellularLocation>
</comment>
<dbReference type="Pfam" id="PF00211">
    <property type="entry name" value="Guanylate_cyc"/>
    <property type="match status" value="1"/>
</dbReference>
<protein>
    <recommendedName>
        <fullName evidence="9">Guanylate cyclase domain-containing protein</fullName>
    </recommendedName>
</protein>
<evidence type="ECO:0000313" key="10">
    <source>
        <dbReference type="EMBL" id="CAD9813907.1"/>
    </source>
</evidence>
<dbReference type="PROSITE" id="PS00452">
    <property type="entry name" value="GUANYLATE_CYCLASE_1"/>
    <property type="match status" value="1"/>
</dbReference>
<evidence type="ECO:0000256" key="8">
    <source>
        <dbReference type="SAM" id="Phobius"/>
    </source>
</evidence>
<dbReference type="GO" id="GO:0005886">
    <property type="term" value="C:plasma membrane"/>
    <property type="evidence" value="ECO:0007669"/>
    <property type="project" value="TreeGrafter"/>
</dbReference>
<keyword evidence="5 8" id="KW-0472">Membrane</keyword>
<dbReference type="PANTHER" id="PTHR11920:SF335">
    <property type="entry name" value="GUANYLATE CYCLASE"/>
    <property type="match status" value="1"/>
</dbReference>
<dbReference type="EMBL" id="HBHQ01008563">
    <property type="protein sequence ID" value="CAD9813907.1"/>
    <property type="molecule type" value="Transcribed_RNA"/>
</dbReference>
<dbReference type="GO" id="GO:0007168">
    <property type="term" value="P:receptor guanylyl cyclase signaling pathway"/>
    <property type="evidence" value="ECO:0007669"/>
    <property type="project" value="TreeGrafter"/>
</dbReference>
<dbReference type="CDD" id="cd07302">
    <property type="entry name" value="CHD"/>
    <property type="match status" value="1"/>
</dbReference>
<evidence type="ECO:0000256" key="1">
    <source>
        <dbReference type="ARBA" id="ARBA00004370"/>
    </source>
</evidence>
<name>A0A7S2UAQ2_9STRA</name>
<dbReference type="InterPro" id="IPR018297">
    <property type="entry name" value="A/G_cyclase_CS"/>
</dbReference>
<dbReference type="GO" id="GO:0035556">
    <property type="term" value="P:intracellular signal transduction"/>
    <property type="evidence" value="ECO:0007669"/>
    <property type="project" value="InterPro"/>
</dbReference>
<feature type="domain" description="Guanylate cyclase" evidence="9">
    <location>
        <begin position="177"/>
        <end position="311"/>
    </location>
</feature>
<dbReference type="PROSITE" id="PS50125">
    <property type="entry name" value="GUANYLATE_CYCLASE_2"/>
    <property type="match status" value="1"/>
</dbReference>
<proteinExistence type="inferred from homology"/>